<keyword evidence="4" id="KW-1185">Reference proteome</keyword>
<accession>A0A9Q9B2D2</accession>
<feature type="compositionally biased region" description="Basic and acidic residues" evidence="1">
    <location>
        <begin position="141"/>
        <end position="167"/>
    </location>
</feature>
<reference evidence="3" key="1">
    <citation type="submission" date="2022-06" db="EMBL/GenBank/DDBJ databases">
        <title>Complete genome sequences of two strains of the flax pathogen Septoria linicola.</title>
        <authorList>
            <person name="Lapalu N."/>
            <person name="Simon A."/>
            <person name="Demenou B."/>
            <person name="Paumier D."/>
            <person name="Guillot M.-P."/>
            <person name="Gout L."/>
            <person name="Valade R."/>
        </authorList>
    </citation>
    <scope>NUCLEOTIDE SEQUENCE</scope>
    <source>
        <strain evidence="3">SE15195</strain>
    </source>
</reference>
<evidence type="ECO:0000313" key="4">
    <source>
        <dbReference type="Proteomes" id="UP001056384"/>
    </source>
</evidence>
<gene>
    <name evidence="3" type="ORF">Slin15195_G129930</name>
</gene>
<organism evidence="3 4">
    <name type="scientific">Septoria linicola</name>
    <dbReference type="NCBI Taxonomy" id="215465"/>
    <lineage>
        <taxon>Eukaryota</taxon>
        <taxon>Fungi</taxon>
        <taxon>Dikarya</taxon>
        <taxon>Ascomycota</taxon>
        <taxon>Pezizomycotina</taxon>
        <taxon>Dothideomycetes</taxon>
        <taxon>Dothideomycetidae</taxon>
        <taxon>Mycosphaerellales</taxon>
        <taxon>Mycosphaerellaceae</taxon>
        <taxon>Septoria</taxon>
    </lineage>
</organism>
<keyword evidence="2" id="KW-1133">Transmembrane helix</keyword>
<protein>
    <submittedName>
        <fullName evidence="3">Uncharacterized protein</fullName>
    </submittedName>
</protein>
<feature type="transmembrane region" description="Helical" evidence="2">
    <location>
        <begin position="41"/>
        <end position="63"/>
    </location>
</feature>
<evidence type="ECO:0000313" key="3">
    <source>
        <dbReference type="EMBL" id="USW59674.1"/>
    </source>
</evidence>
<name>A0A9Q9B2D2_9PEZI</name>
<sequence>MAPDSGSFIIGMATGWLVTPRSNSTTPLLASTVVINRYGPSVLACVTGAVVLVAVTVMATVLAMSPTARYAVAAHFATAGSKTCRILSKCRIWLTTQAVNIGQAFHNFRHSLVARGSRFVNRLRAGGASLVEDVKEIMKADKDSDQKADKDSDQELTDLKKGKEHPKTMGQLKGHRGSWVFVGS</sequence>
<feature type="region of interest" description="Disordered" evidence="1">
    <location>
        <begin position="141"/>
        <end position="184"/>
    </location>
</feature>
<keyword evidence="2" id="KW-0812">Transmembrane</keyword>
<dbReference type="EMBL" id="CP099431">
    <property type="protein sequence ID" value="USW59674.1"/>
    <property type="molecule type" value="Genomic_DNA"/>
</dbReference>
<keyword evidence="2" id="KW-0472">Membrane</keyword>
<evidence type="ECO:0000256" key="1">
    <source>
        <dbReference type="SAM" id="MobiDB-lite"/>
    </source>
</evidence>
<evidence type="ECO:0000256" key="2">
    <source>
        <dbReference type="SAM" id="Phobius"/>
    </source>
</evidence>
<dbReference type="AlphaFoldDB" id="A0A9Q9B2D2"/>
<dbReference type="Proteomes" id="UP001056384">
    <property type="component" value="Chromosome 14"/>
</dbReference>
<proteinExistence type="predicted"/>